<evidence type="ECO:0000313" key="3">
    <source>
        <dbReference type="Proteomes" id="UP000235861"/>
    </source>
</evidence>
<keyword evidence="3" id="KW-1185">Reference proteome</keyword>
<comment type="caution">
    <text evidence="2">The sequence shown here is derived from an EMBL/GenBank/DDBJ whole genome shotgun (WGS) entry which is preliminary data.</text>
</comment>
<organism evidence="2 3">
    <name type="scientific">Aeromonas cavernicola</name>
    <dbReference type="NCBI Taxonomy" id="1006623"/>
    <lineage>
        <taxon>Bacteria</taxon>
        <taxon>Pseudomonadati</taxon>
        <taxon>Pseudomonadota</taxon>
        <taxon>Gammaproteobacteria</taxon>
        <taxon>Aeromonadales</taxon>
        <taxon>Aeromonadaceae</taxon>
        <taxon>Aeromonas</taxon>
    </lineage>
</organism>
<proteinExistence type="predicted"/>
<feature type="transmembrane region" description="Helical" evidence="1">
    <location>
        <begin position="74"/>
        <end position="91"/>
    </location>
</feature>
<sequence>MDIWESNKLILFIMFVIPGFICVRVYKLIYPSQGKDSGTLLYDTVTYSCINYAALSFFIFQVESNPVPPLWKNLFYFFVLFISPILMVFAWKKIRSYEKIKTLIFHPSDSAWDYLFSQRNKYWVEVFLKNGEVVAGYYGSKSFASASPEEKHIYLEQRWVMGSDGEFERPVDRTAGVIVLHSEISHIELRNI</sequence>
<feature type="transmembrane region" description="Helical" evidence="1">
    <location>
        <begin position="40"/>
        <end position="62"/>
    </location>
</feature>
<dbReference type="Proteomes" id="UP000235861">
    <property type="component" value="Unassembled WGS sequence"/>
</dbReference>
<dbReference type="RefSeq" id="WP_100294325.1">
    <property type="nucleotide sequence ID" value="NZ_PGGC01000099.1"/>
</dbReference>
<reference evidence="2 3" key="1">
    <citation type="submission" date="2017-11" db="EMBL/GenBank/DDBJ databases">
        <title>Draft genome sequence of environmental isolate Aeromonas cavernicola sp. nov. MDC 2508.</title>
        <authorList>
            <person name="Colston S.M."/>
            <person name="Navarro A."/>
            <person name="Martinez-Murcia A.J."/>
            <person name="Graf J."/>
        </authorList>
    </citation>
    <scope>NUCLEOTIDE SEQUENCE [LARGE SCALE GENOMIC DNA]</scope>
    <source>
        <strain evidence="2 3">MDC 2508</strain>
    </source>
</reference>
<evidence type="ECO:0000313" key="2">
    <source>
        <dbReference type="EMBL" id="PJG58592.1"/>
    </source>
</evidence>
<evidence type="ECO:0000256" key="1">
    <source>
        <dbReference type="SAM" id="Phobius"/>
    </source>
</evidence>
<keyword evidence="1" id="KW-0812">Transmembrane</keyword>
<dbReference type="InterPro" id="IPR045919">
    <property type="entry name" value="DUF6338"/>
</dbReference>
<keyword evidence="1" id="KW-0472">Membrane</keyword>
<protein>
    <submittedName>
        <fullName evidence="2">Uncharacterized protein</fullName>
    </submittedName>
</protein>
<feature type="transmembrane region" description="Helical" evidence="1">
    <location>
        <begin position="6"/>
        <end position="28"/>
    </location>
</feature>
<dbReference type="OrthoDB" id="6506297at2"/>
<gene>
    <name evidence="2" type="ORF">CUC53_11690</name>
</gene>
<name>A0A2H9U3G8_9GAMM</name>
<dbReference type="Pfam" id="PF19865">
    <property type="entry name" value="DUF6338"/>
    <property type="match status" value="1"/>
</dbReference>
<dbReference type="EMBL" id="PGGC01000099">
    <property type="protein sequence ID" value="PJG58592.1"/>
    <property type="molecule type" value="Genomic_DNA"/>
</dbReference>
<accession>A0A2H9U3G8</accession>
<dbReference type="AlphaFoldDB" id="A0A2H9U3G8"/>
<keyword evidence="1" id="KW-1133">Transmembrane helix</keyword>